<protein>
    <recommendedName>
        <fullName evidence="3">Encoded protein</fullName>
    </recommendedName>
</protein>
<reference evidence="1" key="1">
    <citation type="submission" date="2017-08" db="EMBL/GenBank/DDBJ databases">
        <authorList>
            <person name="Polle J.E."/>
            <person name="Barry K."/>
            <person name="Cushman J."/>
            <person name="Schmutz J."/>
            <person name="Tran D."/>
            <person name="Hathwaick L.T."/>
            <person name="Yim W.C."/>
            <person name="Jenkins J."/>
            <person name="Mckie-Krisberg Z.M."/>
            <person name="Prochnik S."/>
            <person name="Lindquist E."/>
            <person name="Dockter R.B."/>
            <person name="Adam C."/>
            <person name="Molina H."/>
            <person name="Bunkerborg J."/>
            <person name="Jin E."/>
            <person name="Buchheim M."/>
            <person name="Magnuson J."/>
        </authorList>
    </citation>
    <scope>NUCLEOTIDE SEQUENCE</scope>
    <source>
        <strain evidence="1">CCAP 19/18</strain>
    </source>
</reference>
<gene>
    <name evidence="1" type="ORF">DUNSADRAFT_6294</name>
</gene>
<evidence type="ECO:0000313" key="1">
    <source>
        <dbReference type="EMBL" id="KAF5836185.1"/>
    </source>
</evidence>
<name>A0ABQ7GNJ6_DUNSA</name>
<organism evidence="1 2">
    <name type="scientific">Dunaliella salina</name>
    <name type="common">Green alga</name>
    <name type="synonym">Protococcus salinus</name>
    <dbReference type="NCBI Taxonomy" id="3046"/>
    <lineage>
        <taxon>Eukaryota</taxon>
        <taxon>Viridiplantae</taxon>
        <taxon>Chlorophyta</taxon>
        <taxon>core chlorophytes</taxon>
        <taxon>Chlorophyceae</taxon>
        <taxon>CS clade</taxon>
        <taxon>Chlamydomonadales</taxon>
        <taxon>Dunaliellaceae</taxon>
        <taxon>Dunaliella</taxon>
    </lineage>
</organism>
<proteinExistence type="predicted"/>
<sequence length="130" mass="14894">MKATCHNTRIPGHEVQISDVQKCKQYEHHVLCGPPRFAKKNLQSSFCFHSLPFIYHTYIVITRTQQSRRSCMGLGARAWRPMPQVVGIHPRSTHLGAVHTQQGLAHTLAWQRSTLYAHPSTPLVRRTNLF</sequence>
<keyword evidence="2" id="KW-1185">Reference proteome</keyword>
<evidence type="ECO:0008006" key="3">
    <source>
        <dbReference type="Google" id="ProtNLM"/>
    </source>
</evidence>
<comment type="caution">
    <text evidence="1">The sequence shown here is derived from an EMBL/GenBank/DDBJ whole genome shotgun (WGS) entry which is preliminary data.</text>
</comment>
<evidence type="ECO:0000313" key="2">
    <source>
        <dbReference type="Proteomes" id="UP000815325"/>
    </source>
</evidence>
<dbReference type="Proteomes" id="UP000815325">
    <property type="component" value="Unassembled WGS sequence"/>
</dbReference>
<accession>A0ABQ7GNJ6</accession>
<dbReference type="EMBL" id="MU069671">
    <property type="protein sequence ID" value="KAF5836185.1"/>
    <property type="molecule type" value="Genomic_DNA"/>
</dbReference>